<sequence>MPLFSNPLEAAAHRLSILPPMLDYFGVMGLHALIAGMRLGLFDALRGGPASAADLAGSLGLDRHATDVLLRGLTGLGYLRARGGRYRLTRTARIWLTTGSPACLAEGLYFWERTACVIWPQLESTVRDGSPITSLYALTESEPELSRSFQAWTAAVAGRQAPATASAIPVPAGARRMLDVGGGHARYSVELLRRHPDLRGTVIDLPQALESAAAHPRLTLRAGSFLDEDLGGGYDVVLLFNVMHCLDDQEVATLLGRLAKAVNPGGTIAIGDQFGDSVMPGRASRTLVDLLHLNYLVAGGGRLRGYKEVARLLKAAGFTRPRHRRPLRSPATELAIARAPR</sequence>
<evidence type="ECO:0000313" key="6">
    <source>
        <dbReference type="EMBL" id="MFD1546843.1"/>
    </source>
</evidence>
<dbReference type="CDD" id="cd02440">
    <property type="entry name" value="AdoMet_MTases"/>
    <property type="match status" value="1"/>
</dbReference>
<evidence type="ECO:0000256" key="3">
    <source>
        <dbReference type="ARBA" id="ARBA00022691"/>
    </source>
</evidence>
<dbReference type="Proteomes" id="UP001597097">
    <property type="component" value="Unassembled WGS sequence"/>
</dbReference>
<evidence type="ECO:0000313" key="7">
    <source>
        <dbReference type="Proteomes" id="UP001597097"/>
    </source>
</evidence>
<dbReference type="PANTHER" id="PTHR43712:SF2">
    <property type="entry name" value="O-METHYLTRANSFERASE CICE"/>
    <property type="match status" value="1"/>
</dbReference>
<dbReference type="GO" id="GO:0032259">
    <property type="term" value="P:methylation"/>
    <property type="evidence" value="ECO:0007669"/>
    <property type="project" value="UniProtKB-KW"/>
</dbReference>
<dbReference type="GO" id="GO:0008168">
    <property type="term" value="F:methyltransferase activity"/>
    <property type="evidence" value="ECO:0007669"/>
    <property type="project" value="UniProtKB-KW"/>
</dbReference>
<keyword evidence="7" id="KW-1185">Reference proteome</keyword>
<evidence type="ECO:0000259" key="5">
    <source>
        <dbReference type="Pfam" id="PF08100"/>
    </source>
</evidence>
<evidence type="ECO:0000259" key="4">
    <source>
        <dbReference type="Pfam" id="PF00891"/>
    </source>
</evidence>
<name>A0ABW4GWJ5_9ACTN</name>
<gene>
    <name evidence="6" type="ORF">ACFSJ0_58075</name>
</gene>
<protein>
    <submittedName>
        <fullName evidence="6">Methyltransferase</fullName>
    </submittedName>
</protein>
<evidence type="ECO:0000256" key="1">
    <source>
        <dbReference type="ARBA" id="ARBA00022603"/>
    </source>
</evidence>
<dbReference type="RefSeq" id="WP_219538903.1">
    <property type="nucleotide sequence ID" value="NZ_JAHKRM010000052.1"/>
</dbReference>
<keyword evidence="2" id="KW-0808">Transferase</keyword>
<comment type="caution">
    <text evidence="6">The sequence shown here is derived from an EMBL/GenBank/DDBJ whole genome shotgun (WGS) entry which is preliminary data.</text>
</comment>
<dbReference type="PIRSF" id="PIRSF005739">
    <property type="entry name" value="O-mtase"/>
    <property type="match status" value="1"/>
</dbReference>
<dbReference type="InterPro" id="IPR012967">
    <property type="entry name" value="COMT_dimerisation"/>
</dbReference>
<evidence type="ECO:0000256" key="2">
    <source>
        <dbReference type="ARBA" id="ARBA00022679"/>
    </source>
</evidence>
<feature type="domain" description="O-methyltransferase C-terminal" evidence="4">
    <location>
        <begin position="173"/>
        <end position="318"/>
    </location>
</feature>
<organism evidence="6 7">
    <name type="scientific">Nonomuraea guangzhouensis</name>
    <dbReference type="NCBI Taxonomy" id="1291555"/>
    <lineage>
        <taxon>Bacteria</taxon>
        <taxon>Bacillati</taxon>
        <taxon>Actinomycetota</taxon>
        <taxon>Actinomycetes</taxon>
        <taxon>Streptosporangiales</taxon>
        <taxon>Streptosporangiaceae</taxon>
        <taxon>Nonomuraea</taxon>
    </lineage>
</organism>
<feature type="domain" description="O-methyltransferase dimerisation" evidence="5">
    <location>
        <begin position="28"/>
        <end position="97"/>
    </location>
</feature>
<keyword evidence="3" id="KW-0949">S-adenosyl-L-methionine</keyword>
<dbReference type="Pfam" id="PF08100">
    <property type="entry name" value="Dimerisation"/>
    <property type="match status" value="1"/>
</dbReference>
<dbReference type="PROSITE" id="PS51683">
    <property type="entry name" value="SAM_OMT_II"/>
    <property type="match status" value="1"/>
</dbReference>
<dbReference type="PANTHER" id="PTHR43712">
    <property type="entry name" value="PUTATIVE (AFU_ORTHOLOGUE AFUA_4G14580)-RELATED"/>
    <property type="match status" value="1"/>
</dbReference>
<dbReference type="InterPro" id="IPR016461">
    <property type="entry name" value="COMT-like"/>
</dbReference>
<proteinExistence type="predicted"/>
<dbReference type="InterPro" id="IPR001077">
    <property type="entry name" value="COMT_C"/>
</dbReference>
<reference evidence="7" key="1">
    <citation type="journal article" date="2019" name="Int. J. Syst. Evol. Microbiol.">
        <title>The Global Catalogue of Microorganisms (GCM) 10K type strain sequencing project: providing services to taxonomists for standard genome sequencing and annotation.</title>
        <authorList>
            <consortium name="The Broad Institute Genomics Platform"/>
            <consortium name="The Broad Institute Genome Sequencing Center for Infectious Disease"/>
            <person name="Wu L."/>
            <person name="Ma J."/>
        </authorList>
    </citation>
    <scope>NUCLEOTIDE SEQUENCE [LARGE SCALE GENOMIC DNA]</scope>
    <source>
        <strain evidence="7">CGMCC 1.15399</strain>
    </source>
</reference>
<keyword evidence="1 6" id="KW-0489">Methyltransferase</keyword>
<dbReference type="Pfam" id="PF00891">
    <property type="entry name" value="Methyltransf_2"/>
    <property type="match status" value="1"/>
</dbReference>
<accession>A0ABW4GWJ5</accession>
<dbReference type="EMBL" id="JBHUCM010000069">
    <property type="protein sequence ID" value="MFD1546843.1"/>
    <property type="molecule type" value="Genomic_DNA"/>
</dbReference>